<keyword evidence="8" id="KW-0965">Cell junction</keyword>
<sequence length="619" mass="68309">MESIVSEETPLAAFLEVSGEGTADDSFDYMTGHDRSPSTPSSSLSGPDSPSFAPRHVSEPRIRKFKRLRQSLQLRLPEQGTLSKAHAAWSKAVNSRIGRAENEQFLEHFRYTIVASQLLDEYPDLGSLLTTDFPPQQSNSIPLESDLNSLNLTGVLITIGAALAIVLLIKYTHSARANRTRILSTSACLCVAALVLYAYIRRQSLKSLRCQAVTSISDLTTNVRGLEMTSSAALSLIQEVELVSKGYRLSTPLPPISRFEDAKGDRKCARLRRCLANAYAAVLPAFRDAHTSLATLLNEEDLDRLLDVYDIPHHAIQEATNPELGDAQEVTDGESLKSLRIVGYQYTTLRRTVLCSLMSLGADGGKPDFARWWAAIDIMRSLATVSAKWAQKLNDLLRETEQFTMPATPKLSPRPTNDRLRAQVRNITNVSSGIRSLQAKMALLREESNKAIQGSEDLTDLGPNLMSQYESIGADLKMLMQAWETGKASLANNIDKQERRISLASGGLRSPASSLGGLTAVEEGGPEEALRALMGETKSNRSSLSASDEEVFEGISLPRQRPHSTLTREERISKMQEERLKQVEIRSKRDSSTNMIRELQSVMVLRNPKRNNAGRITSV</sequence>
<evidence type="ECO:0000256" key="3">
    <source>
        <dbReference type="ARBA" id="ARBA00004651"/>
    </source>
</evidence>
<evidence type="ECO:0000256" key="1">
    <source>
        <dbReference type="ARBA" id="ARBA00004123"/>
    </source>
</evidence>
<comment type="subcellular location">
    <subcellularLocation>
        <location evidence="2">Cell junction</location>
        <location evidence="2">Adherens junction</location>
    </subcellularLocation>
    <subcellularLocation>
        <location evidence="3">Cell membrane</location>
        <topology evidence="3">Multi-pass membrane protein</topology>
    </subcellularLocation>
    <subcellularLocation>
        <location evidence="1">Nucleus</location>
    </subcellularLocation>
</comment>
<feature type="transmembrane region" description="Helical" evidence="14">
    <location>
        <begin position="150"/>
        <end position="169"/>
    </location>
</feature>
<evidence type="ECO:0000313" key="16">
    <source>
        <dbReference type="EMBL" id="KAL1310701.1"/>
    </source>
</evidence>
<keyword evidence="7 14" id="KW-0812">Transmembrane</keyword>
<keyword evidence="12" id="KW-0539">Nucleus</keyword>
<dbReference type="InterPro" id="IPR026858">
    <property type="entry name" value="Vezatin"/>
</dbReference>
<reference evidence="16 17" key="1">
    <citation type="submission" date="2024-07" db="EMBL/GenBank/DDBJ databases">
        <title>Draft sequence of the Neodothiora populina.</title>
        <authorList>
            <person name="Drown D.D."/>
            <person name="Schuette U.S."/>
            <person name="Buechlein A.B."/>
            <person name="Rusch D.R."/>
            <person name="Winton L.W."/>
            <person name="Adams G.A."/>
        </authorList>
    </citation>
    <scope>NUCLEOTIDE SEQUENCE [LARGE SCALE GENOMIC DNA]</scope>
    <source>
        <strain evidence="16 17">CPC 39397</strain>
    </source>
</reference>
<name>A0ABR3PMB7_9PEZI</name>
<feature type="region of interest" description="Disordered" evidence="13">
    <location>
        <begin position="16"/>
        <end position="57"/>
    </location>
</feature>
<dbReference type="PANTHER" id="PTHR15989:SF5">
    <property type="entry name" value="VEZATIN"/>
    <property type="match status" value="1"/>
</dbReference>
<evidence type="ECO:0000256" key="6">
    <source>
        <dbReference type="ARBA" id="ARBA00022475"/>
    </source>
</evidence>
<dbReference type="Proteomes" id="UP001562354">
    <property type="component" value="Unassembled WGS sequence"/>
</dbReference>
<comment type="caution">
    <text evidence="16">The sequence shown here is derived from an EMBL/GenBank/DDBJ whole genome shotgun (WGS) entry which is preliminary data.</text>
</comment>
<evidence type="ECO:0000313" key="17">
    <source>
        <dbReference type="Proteomes" id="UP001562354"/>
    </source>
</evidence>
<dbReference type="GeneID" id="95974663"/>
<dbReference type="Pfam" id="PF12632">
    <property type="entry name" value="Vezatin"/>
    <property type="match status" value="1"/>
</dbReference>
<feature type="transmembrane region" description="Helical" evidence="14">
    <location>
        <begin position="181"/>
        <end position="200"/>
    </location>
</feature>
<accession>A0ABR3PMB7</accession>
<dbReference type="InterPro" id="IPR026859">
    <property type="entry name" value="Myosin-bd"/>
</dbReference>
<evidence type="ECO:0000256" key="7">
    <source>
        <dbReference type="ARBA" id="ARBA00022692"/>
    </source>
</evidence>
<protein>
    <recommendedName>
        <fullName evidence="5">Vezatin</fullName>
    </recommendedName>
</protein>
<evidence type="ECO:0000259" key="15">
    <source>
        <dbReference type="Pfam" id="PF12632"/>
    </source>
</evidence>
<evidence type="ECO:0000256" key="13">
    <source>
        <dbReference type="SAM" id="MobiDB-lite"/>
    </source>
</evidence>
<keyword evidence="6" id="KW-1003">Cell membrane</keyword>
<organism evidence="16 17">
    <name type="scientific">Neodothiora populina</name>
    <dbReference type="NCBI Taxonomy" id="2781224"/>
    <lineage>
        <taxon>Eukaryota</taxon>
        <taxon>Fungi</taxon>
        <taxon>Dikarya</taxon>
        <taxon>Ascomycota</taxon>
        <taxon>Pezizomycotina</taxon>
        <taxon>Dothideomycetes</taxon>
        <taxon>Dothideomycetidae</taxon>
        <taxon>Dothideales</taxon>
        <taxon>Dothioraceae</taxon>
        <taxon>Neodothiora</taxon>
    </lineage>
</organism>
<evidence type="ECO:0000256" key="10">
    <source>
        <dbReference type="ARBA" id="ARBA00023054"/>
    </source>
</evidence>
<evidence type="ECO:0000256" key="2">
    <source>
        <dbReference type="ARBA" id="ARBA00004536"/>
    </source>
</evidence>
<evidence type="ECO:0000256" key="8">
    <source>
        <dbReference type="ARBA" id="ARBA00022949"/>
    </source>
</evidence>
<keyword evidence="9 14" id="KW-1133">Transmembrane helix</keyword>
<dbReference type="RefSeq" id="XP_069203550.1">
    <property type="nucleotide sequence ID" value="XM_069340083.1"/>
</dbReference>
<evidence type="ECO:0000256" key="5">
    <source>
        <dbReference type="ARBA" id="ARBA00018125"/>
    </source>
</evidence>
<keyword evidence="11 14" id="KW-0472">Membrane</keyword>
<evidence type="ECO:0000256" key="12">
    <source>
        <dbReference type="ARBA" id="ARBA00023242"/>
    </source>
</evidence>
<dbReference type="PANTHER" id="PTHR15989">
    <property type="entry name" value="VEZATIN"/>
    <property type="match status" value="1"/>
</dbReference>
<comment type="similarity">
    <text evidence="4">Belongs to the vezatin family.</text>
</comment>
<gene>
    <name evidence="16" type="ORF">AAFC00_000960</name>
</gene>
<keyword evidence="17" id="KW-1185">Reference proteome</keyword>
<proteinExistence type="inferred from homology"/>
<evidence type="ECO:0000256" key="11">
    <source>
        <dbReference type="ARBA" id="ARBA00023136"/>
    </source>
</evidence>
<feature type="compositionally biased region" description="Low complexity" evidence="13">
    <location>
        <begin position="37"/>
        <end position="51"/>
    </location>
</feature>
<evidence type="ECO:0000256" key="14">
    <source>
        <dbReference type="SAM" id="Phobius"/>
    </source>
</evidence>
<evidence type="ECO:0000256" key="9">
    <source>
        <dbReference type="ARBA" id="ARBA00022989"/>
    </source>
</evidence>
<dbReference type="EMBL" id="JBFMKM010000003">
    <property type="protein sequence ID" value="KAL1310701.1"/>
    <property type="molecule type" value="Genomic_DNA"/>
</dbReference>
<keyword evidence="10" id="KW-0175">Coiled coil</keyword>
<evidence type="ECO:0000256" key="4">
    <source>
        <dbReference type="ARBA" id="ARBA00007245"/>
    </source>
</evidence>
<feature type="domain" description="Myosin-binding" evidence="15">
    <location>
        <begin position="163"/>
        <end position="440"/>
    </location>
</feature>